<evidence type="ECO:0000259" key="2">
    <source>
        <dbReference type="Pfam" id="PF01909"/>
    </source>
</evidence>
<organism evidence="3 4">
    <name type="scientific">Microlunatus aurantiacus</name>
    <dbReference type="NCBI Taxonomy" id="446786"/>
    <lineage>
        <taxon>Bacteria</taxon>
        <taxon>Bacillati</taxon>
        <taxon>Actinomycetota</taxon>
        <taxon>Actinomycetes</taxon>
        <taxon>Propionibacteriales</taxon>
        <taxon>Propionibacteriaceae</taxon>
        <taxon>Microlunatus</taxon>
    </lineage>
</organism>
<gene>
    <name evidence="3" type="ORF">GCM10022204_03830</name>
</gene>
<dbReference type="SUPFAM" id="SSF81301">
    <property type="entry name" value="Nucleotidyltransferase"/>
    <property type="match status" value="1"/>
</dbReference>
<dbReference type="Proteomes" id="UP001500051">
    <property type="component" value="Unassembled WGS sequence"/>
</dbReference>
<dbReference type="Gene3D" id="3.30.460.10">
    <property type="entry name" value="Beta Polymerase, domain 2"/>
    <property type="match status" value="1"/>
</dbReference>
<sequence length="222" mass="24008">MTSGQLPTRGEDEPQLVARLVEQLAQMPGVEAVALGGSRAAGTHHAGSDWDFGVYYRGDCFRPADVRALGHPGTVTELGEWGGGVFNGGAWLEIDEAKVDLLWRDLDVVDHEISEAQAGRWRQEPLMFHLTGIPTYILLAELAITASCTGTYPGLTTHRRCGRWPVETGHDVQNSPSATRLPRMPHTVERQPASAWSPSEPPSMPMPALLQPAPGSPATRTS</sequence>
<dbReference type="CDD" id="cd05403">
    <property type="entry name" value="NT_KNTase_like"/>
    <property type="match status" value="1"/>
</dbReference>
<protein>
    <recommendedName>
        <fullName evidence="2">Polymerase nucleotidyl transferase domain-containing protein</fullName>
    </recommendedName>
</protein>
<keyword evidence="4" id="KW-1185">Reference proteome</keyword>
<evidence type="ECO:0000313" key="3">
    <source>
        <dbReference type="EMBL" id="GAA3691760.1"/>
    </source>
</evidence>
<dbReference type="InterPro" id="IPR043519">
    <property type="entry name" value="NT_sf"/>
</dbReference>
<dbReference type="InterPro" id="IPR002934">
    <property type="entry name" value="Polymerase_NTP_transf_dom"/>
</dbReference>
<dbReference type="Pfam" id="PF01909">
    <property type="entry name" value="NTP_transf_2"/>
    <property type="match status" value="1"/>
</dbReference>
<reference evidence="4" key="1">
    <citation type="journal article" date="2019" name="Int. J. Syst. Evol. Microbiol.">
        <title>The Global Catalogue of Microorganisms (GCM) 10K type strain sequencing project: providing services to taxonomists for standard genome sequencing and annotation.</title>
        <authorList>
            <consortium name="The Broad Institute Genomics Platform"/>
            <consortium name="The Broad Institute Genome Sequencing Center for Infectious Disease"/>
            <person name="Wu L."/>
            <person name="Ma J."/>
        </authorList>
    </citation>
    <scope>NUCLEOTIDE SEQUENCE [LARGE SCALE GENOMIC DNA]</scope>
    <source>
        <strain evidence="4">JCM 16548</strain>
    </source>
</reference>
<proteinExistence type="predicted"/>
<feature type="domain" description="Polymerase nucleotidyl transferase" evidence="2">
    <location>
        <begin position="19"/>
        <end position="59"/>
    </location>
</feature>
<comment type="caution">
    <text evidence="3">The sequence shown here is derived from an EMBL/GenBank/DDBJ whole genome shotgun (WGS) entry which is preliminary data.</text>
</comment>
<dbReference type="EMBL" id="BAAAYX010000002">
    <property type="protein sequence ID" value="GAA3691760.1"/>
    <property type="molecule type" value="Genomic_DNA"/>
</dbReference>
<accession>A0ABP7CJM3</accession>
<name>A0ABP7CJM3_9ACTN</name>
<feature type="region of interest" description="Disordered" evidence="1">
    <location>
        <begin position="167"/>
        <end position="222"/>
    </location>
</feature>
<evidence type="ECO:0000256" key="1">
    <source>
        <dbReference type="SAM" id="MobiDB-lite"/>
    </source>
</evidence>
<evidence type="ECO:0000313" key="4">
    <source>
        <dbReference type="Proteomes" id="UP001500051"/>
    </source>
</evidence>